<dbReference type="EMBL" id="AVOT02010114">
    <property type="protein sequence ID" value="MBW0489521.1"/>
    <property type="molecule type" value="Genomic_DNA"/>
</dbReference>
<name>A0A9Q3H346_9BASI</name>
<protein>
    <submittedName>
        <fullName evidence="1">Uncharacterized protein</fullName>
    </submittedName>
</protein>
<dbReference type="PROSITE" id="PS51257">
    <property type="entry name" value="PROKAR_LIPOPROTEIN"/>
    <property type="match status" value="1"/>
</dbReference>
<organism evidence="1 2">
    <name type="scientific">Austropuccinia psidii MF-1</name>
    <dbReference type="NCBI Taxonomy" id="1389203"/>
    <lineage>
        <taxon>Eukaryota</taxon>
        <taxon>Fungi</taxon>
        <taxon>Dikarya</taxon>
        <taxon>Basidiomycota</taxon>
        <taxon>Pucciniomycotina</taxon>
        <taxon>Pucciniomycetes</taxon>
        <taxon>Pucciniales</taxon>
        <taxon>Sphaerophragmiaceae</taxon>
        <taxon>Austropuccinia</taxon>
    </lineage>
</organism>
<reference evidence="1" key="1">
    <citation type="submission" date="2021-03" db="EMBL/GenBank/DDBJ databases">
        <title>Draft genome sequence of rust myrtle Austropuccinia psidii MF-1, a brazilian biotype.</title>
        <authorList>
            <person name="Quecine M.C."/>
            <person name="Pachon D.M.R."/>
            <person name="Bonatelli M.L."/>
            <person name="Correr F.H."/>
            <person name="Franceschini L.M."/>
            <person name="Leite T.F."/>
            <person name="Margarido G.R.A."/>
            <person name="Almeida C.A."/>
            <person name="Ferrarezi J.A."/>
            <person name="Labate C.A."/>
        </authorList>
    </citation>
    <scope>NUCLEOTIDE SEQUENCE</scope>
    <source>
        <strain evidence="1">MF-1</strain>
    </source>
</reference>
<sequence length="130" mass="14851">MSSKLTELTEYSPSVTPLSVLCGSGIFSCSSRTRDDQLPLPFPPAQVIQQREHSPIWLNREDPNMENDGQDSVARLFRRVDRNSMEVISHSNDRMIPGTASEDMAAKFAWYVEELINNLQRAFDDLVRDY</sequence>
<proteinExistence type="predicted"/>
<evidence type="ECO:0000313" key="2">
    <source>
        <dbReference type="Proteomes" id="UP000765509"/>
    </source>
</evidence>
<keyword evidence="2" id="KW-1185">Reference proteome</keyword>
<dbReference type="AlphaFoldDB" id="A0A9Q3H346"/>
<dbReference type="Proteomes" id="UP000765509">
    <property type="component" value="Unassembled WGS sequence"/>
</dbReference>
<comment type="caution">
    <text evidence="1">The sequence shown here is derived from an EMBL/GenBank/DDBJ whole genome shotgun (WGS) entry which is preliminary data.</text>
</comment>
<gene>
    <name evidence="1" type="ORF">O181_029236</name>
</gene>
<evidence type="ECO:0000313" key="1">
    <source>
        <dbReference type="EMBL" id="MBW0489521.1"/>
    </source>
</evidence>
<accession>A0A9Q3H346</accession>